<dbReference type="Pfam" id="PF20431">
    <property type="entry name" value="E_motif"/>
    <property type="match status" value="1"/>
</dbReference>
<dbReference type="InterPro" id="IPR002885">
    <property type="entry name" value="PPR_rpt"/>
</dbReference>
<reference evidence="3" key="1">
    <citation type="submission" date="2022-12" db="EMBL/GenBank/DDBJ databases">
        <title>Draft genome assemblies for two species of Escallonia (Escalloniales).</title>
        <authorList>
            <person name="Chanderbali A."/>
            <person name="Dervinis C."/>
            <person name="Anghel I."/>
            <person name="Soltis D."/>
            <person name="Soltis P."/>
            <person name="Zapata F."/>
        </authorList>
    </citation>
    <scope>NUCLEOTIDE SEQUENCE</scope>
    <source>
        <strain evidence="3">UCBG92.1500</strain>
        <tissue evidence="3">Leaf</tissue>
    </source>
</reference>
<feature type="repeat" description="PPR" evidence="2">
    <location>
        <begin position="45"/>
        <end position="79"/>
    </location>
</feature>
<gene>
    <name evidence="3" type="ORF">RJ640_007182</name>
</gene>
<feature type="repeat" description="PPR" evidence="2">
    <location>
        <begin position="239"/>
        <end position="273"/>
    </location>
</feature>
<keyword evidence="4" id="KW-1185">Reference proteome</keyword>
<dbReference type="GO" id="GO:0003723">
    <property type="term" value="F:RNA binding"/>
    <property type="evidence" value="ECO:0007669"/>
    <property type="project" value="InterPro"/>
</dbReference>
<dbReference type="Pfam" id="PF01535">
    <property type="entry name" value="PPR"/>
    <property type="match status" value="7"/>
</dbReference>
<evidence type="ECO:0000256" key="1">
    <source>
        <dbReference type="ARBA" id="ARBA00022737"/>
    </source>
</evidence>
<evidence type="ECO:0000313" key="4">
    <source>
        <dbReference type="Proteomes" id="UP001187471"/>
    </source>
</evidence>
<dbReference type="PANTHER" id="PTHR47926:SF468">
    <property type="entry name" value="PENTATRICOPEPTIDE REPEAT-CONTAINING PROTEIN"/>
    <property type="match status" value="1"/>
</dbReference>
<feature type="repeat" description="PPR" evidence="2">
    <location>
        <begin position="138"/>
        <end position="172"/>
    </location>
</feature>
<dbReference type="EMBL" id="JAVXUO010002536">
    <property type="protein sequence ID" value="KAK2972121.1"/>
    <property type="molecule type" value="Genomic_DNA"/>
</dbReference>
<evidence type="ECO:0000313" key="3">
    <source>
        <dbReference type="EMBL" id="KAK2972121.1"/>
    </source>
</evidence>
<accession>A0AA88U812</accession>
<comment type="caution">
    <text evidence="3">The sequence shown here is derived from an EMBL/GenBank/DDBJ whole genome shotgun (WGS) entry which is preliminary data.</text>
</comment>
<protein>
    <recommendedName>
        <fullName evidence="5">Pentatricopeptide repeat-containing protein</fullName>
    </recommendedName>
</protein>
<dbReference type="Proteomes" id="UP001187471">
    <property type="component" value="Unassembled WGS sequence"/>
</dbReference>
<dbReference type="Gene3D" id="1.25.40.10">
    <property type="entry name" value="Tetratricopeptide repeat domain"/>
    <property type="match status" value="4"/>
</dbReference>
<dbReference type="PROSITE" id="PS51375">
    <property type="entry name" value="PPR"/>
    <property type="match status" value="4"/>
</dbReference>
<proteinExistence type="predicted"/>
<name>A0AA88U812_9ASTE</name>
<dbReference type="InterPro" id="IPR046960">
    <property type="entry name" value="PPR_At4g14850-like_plant"/>
</dbReference>
<dbReference type="PANTHER" id="PTHR47926">
    <property type="entry name" value="PENTATRICOPEPTIDE REPEAT-CONTAINING PROTEIN"/>
    <property type="match status" value="1"/>
</dbReference>
<dbReference type="Pfam" id="PF12854">
    <property type="entry name" value="PPR_1"/>
    <property type="match status" value="1"/>
</dbReference>
<evidence type="ECO:0000256" key="2">
    <source>
        <dbReference type="PROSITE-ProRule" id="PRU00708"/>
    </source>
</evidence>
<dbReference type="AlphaFoldDB" id="A0AA88U812"/>
<dbReference type="NCBIfam" id="TIGR00756">
    <property type="entry name" value="PPR"/>
    <property type="match status" value="4"/>
</dbReference>
<sequence>MNSATKICRSAYHDIVTLTKRLSEYSLRGQVDHARKLFDQMGHRDSVSWNIMIRGYVENNKVCDARYLFDEMPERTSVSWNSMIMAYNKEKKTHIALKLFIVMPCKDVVSWTAIVTALCQDFRVEDAWRLFKQMPERTAVSWASMISGFQQNGLAAESLNVFKEMLAVGVHPTSHCFTSALVASADLAMISVSEEVYSQLFKRGFESNIHIGNSAISMFIKSGSFLNAKRVFSDLPQPNLVTWNSMIMGHAQHGYGVESMMIFHQMQKAHLLPDGISVLGVLYGCSHCGFVEEGKRYFHSMETDYGISPGPEHFASMVDLLARSGLLKEAYEVIVQMPFEVTPIFWRTLLNGCRIWGDMELGVYAADRVFELEPYNSSACTMAIDIYALAGRWKKVGEMRQLMREGDKRKEVGYSWIDIKGKSNMFTTRDEVHPDSDYIYSVLQLLFYDTAERLSI</sequence>
<dbReference type="GO" id="GO:0009451">
    <property type="term" value="P:RNA modification"/>
    <property type="evidence" value="ECO:0007669"/>
    <property type="project" value="InterPro"/>
</dbReference>
<feature type="repeat" description="PPR" evidence="2">
    <location>
        <begin position="107"/>
        <end position="137"/>
    </location>
</feature>
<dbReference type="FunFam" id="1.25.40.10:FF:000090">
    <property type="entry name" value="Pentatricopeptide repeat-containing protein, chloroplastic"/>
    <property type="match status" value="1"/>
</dbReference>
<dbReference type="InterPro" id="IPR046848">
    <property type="entry name" value="E_motif"/>
</dbReference>
<dbReference type="InterPro" id="IPR011990">
    <property type="entry name" value="TPR-like_helical_dom_sf"/>
</dbReference>
<keyword evidence="1" id="KW-0677">Repeat</keyword>
<organism evidence="3 4">
    <name type="scientific">Escallonia rubra</name>
    <dbReference type="NCBI Taxonomy" id="112253"/>
    <lineage>
        <taxon>Eukaryota</taxon>
        <taxon>Viridiplantae</taxon>
        <taxon>Streptophyta</taxon>
        <taxon>Embryophyta</taxon>
        <taxon>Tracheophyta</taxon>
        <taxon>Spermatophyta</taxon>
        <taxon>Magnoliopsida</taxon>
        <taxon>eudicotyledons</taxon>
        <taxon>Gunneridae</taxon>
        <taxon>Pentapetalae</taxon>
        <taxon>asterids</taxon>
        <taxon>campanulids</taxon>
        <taxon>Escalloniales</taxon>
        <taxon>Escalloniaceae</taxon>
        <taxon>Escallonia</taxon>
    </lineage>
</organism>
<evidence type="ECO:0008006" key="5">
    <source>
        <dbReference type="Google" id="ProtNLM"/>
    </source>
</evidence>